<dbReference type="Proteomes" id="UP000005860">
    <property type="component" value="Segment"/>
</dbReference>
<evidence type="ECO:0000313" key="2">
    <source>
        <dbReference type="Proteomes" id="UP000005860"/>
    </source>
</evidence>
<gene>
    <name evidence="1" type="primary">125</name>
    <name evidence="1" type="ORF">COURTHOUSE_125</name>
</gene>
<name>G8I5I2_9CAUD</name>
<keyword evidence="2" id="KW-1185">Reference proteome</keyword>
<dbReference type="InterPro" id="IPR009057">
    <property type="entry name" value="Homeodomain-like_sf"/>
</dbReference>
<accession>G8I5I2</accession>
<dbReference type="GeneID" id="18559397"/>
<organism evidence="1 2">
    <name type="scientific">Mycobacterium phage Courthouse</name>
    <dbReference type="NCBI Taxonomy" id="2923000"/>
    <lineage>
        <taxon>Viruses</taxon>
        <taxon>Duplodnaviria</taxon>
        <taxon>Heunggongvirae</taxon>
        <taxon>Uroviricota</taxon>
        <taxon>Caudoviricetes</taxon>
        <taxon>Omegavirus</taxon>
        <taxon>Omegavirus courthouse</taxon>
    </lineage>
</organism>
<dbReference type="Pfam" id="PF13384">
    <property type="entry name" value="HTH_23"/>
    <property type="match status" value="1"/>
</dbReference>
<dbReference type="EMBL" id="JN698997">
    <property type="protein sequence ID" value="AER47976.1"/>
    <property type="molecule type" value="Genomic_DNA"/>
</dbReference>
<dbReference type="KEGG" id="vg:18559397"/>
<dbReference type="RefSeq" id="YP_009012024.1">
    <property type="nucleotide sequence ID" value="NC_023690.1"/>
</dbReference>
<dbReference type="SUPFAM" id="SSF46689">
    <property type="entry name" value="Homeodomain-like"/>
    <property type="match status" value="1"/>
</dbReference>
<protein>
    <recommendedName>
        <fullName evidence="3">Helix-turn-helix DNA binding protein</fullName>
    </recommendedName>
</protein>
<sequence length="252" mass="28555">MTRGKCRRSGCSNLTRSSGGKAFCDKHRKAMGPTGYVDPAPAIEHLNLLHERGMSWDAISEVLGMSRRGTQLVRLGKSTRMQAKTVQRILGIPVPEKFVDEGMCPVNPIGARRRIGALMALGHSHRDISKAAGIHQNQLWRVFRNDSIRSSTARAISDVFGWMQFETGGSIRSKRWAQEHGYPTPFSWEENEIDDPRARPRIDPTLLTKGRLEEYKRLRDEGLTKKEIAKRFGLNESTLYDWINRQKAKGNL</sequence>
<dbReference type="Gene3D" id="1.10.10.60">
    <property type="entry name" value="Homeodomain-like"/>
    <property type="match status" value="1"/>
</dbReference>
<evidence type="ECO:0000313" key="1">
    <source>
        <dbReference type="EMBL" id="AER47976.1"/>
    </source>
</evidence>
<evidence type="ECO:0008006" key="3">
    <source>
        <dbReference type="Google" id="ProtNLM"/>
    </source>
</evidence>
<proteinExistence type="predicted"/>
<reference evidence="1 2" key="1">
    <citation type="journal article" date="2012" name="J. Virol.">
        <title>Complete Genome Sequences of 138 Mycobacteriophages.</title>
        <authorList>
            <consortium name="the Science Education Alliance Phage Hunters Advancing Genomics and Evolutionary Science Program"/>
            <consortium name="the KwaZulu-Natal Research Institute for Tuberculosis and HIV Mycobacterial Genetics Course Students"/>
            <consortium name="the Phage Hunters Integrating Research and Education Program"/>
            <person name="Hatfull G.F."/>
        </authorList>
    </citation>
    <scope>NUCLEOTIDE SEQUENCE [LARGE SCALE GENOMIC DNA]</scope>
</reference>